<feature type="transmembrane region" description="Helical" evidence="1">
    <location>
        <begin position="62"/>
        <end position="80"/>
    </location>
</feature>
<dbReference type="Pfam" id="PF11297">
    <property type="entry name" value="DUF3098"/>
    <property type="match status" value="1"/>
</dbReference>
<dbReference type="EMBL" id="JBHTHY010000014">
    <property type="protein sequence ID" value="MFD0798959.1"/>
    <property type="molecule type" value="Genomic_DNA"/>
</dbReference>
<protein>
    <submittedName>
        <fullName evidence="2">DUF3098 domain-containing protein</fullName>
    </submittedName>
</protein>
<evidence type="ECO:0000313" key="2">
    <source>
        <dbReference type="EMBL" id="MFD0798959.1"/>
    </source>
</evidence>
<evidence type="ECO:0000313" key="3">
    <source>
        <dbReference type="Proteomes" id="UP001597012"/>
    </source>
</evidence>
<reference evidence="3" key="1">
    <citation type="journal article" date="2019" name="Int. J. Syst. Evol. Microbiol.">
        <title>The Global Catalogue of Microorganisms (GCM) 10K type strain sequencing project: providing services to taxonomists for standard genome sequencing and annotation.</title>
        <authorList>
            <consortium name="The Broad Institute Genomics Platform"/>
            <consortium name="The Broad Institute Genome Sequencing Center for Infectious Disease"/>
            <person name="Wu L."/>
            <person name="Ma J."/>
        </authorList>
    </citation>
    <scope>NUCLEOTIDE SEQUENCE [LARGE SCALE GENOMIC DNA]</scope>
    <source>
        <strain evidence="3">CCUG 61948</strain>
    </source>
</reference>
<dbReference type="RefSeq" id="WP_379935864.1">
    <property type="nucleotide sequence ID" value="NZ_JBHTHY010000014.1"/>
</dbReference>
<keyword evidence="3" id="KW-1185">Reference proteome</keyword>
<gene>
    <name evidence="2" type="ORF">ACFQZJ_15915</name>
</gene>
<evidence type="ECO:0000256" key="1">
    <source>
        <dbReference type="SAM" id="Phobius"/>
    </source>
</evidence>
<keyword evidence="1" id="KW-0812">Transmembrane</keyword>
<accession>A0ABW3B9E1</accession>
<dbReference type="Proteomes" id="UP001597012">
    <property type="component" value="Unassembled WGS sequence"/>
</dbReference>
<name>A0ABW3B9E1_9FLAO</name>
<keyword evidence="1" id="KW-0472">Membrane</keyword>
<sequence>MSKKKHIQSAPKQEFIFQKKNYLFMFIGLAFITLGFILMSGGGTDDPNIFNPEIFNFRRIRLAPTLVLIGLGIEVYAILLNPHKTKS</sequence>
<feature type="transmembrane region" description="Helical" evidence="1">
    <location>
        <begin position="21"/>
        <end position="42"/>
    </location>
</feature>
<proteinExistence type="predicted"/>
<comment type="caution">
    <text evidence="2">The sequence shown here is derived from an EMBL/GenBank/DDBJ whole genome shotgun (WGS) entry which is preliminary data.</text>
</comment>
<organism evidence="2 3">
    <name type="scientific">Maribacter chungangensis</name>
    <dbReference type="NCBI Taxonomy" id="1069117"/>
    <lineage>
        <taxon>Bacteria</taxon>
        <taxon>Pseudomonadati</taxon>
        <taxon>Bacteroidota</taxon>
        <taxon>Flavobacteriia</taxon>
        <taxon>Flavobacteriales</taxon>
        <taxon>Flavobacteriaceae</taxon>
        <taxon>Maribacter</taxon>
    </lineage>
</organism>
<keyword evidence="1" id="KW-1133">Transmembrane helix</keyword>
<dbReference type="InterPro" id="IPR021448">
    <property type="entry name" value="DUF3098"/>
</dbReference>